<dbReference type="SUPFAM" id="SSF55874">
    <property type="entry name" value="ATPase domain of HSP90 chaperone/DNA topoisomerase II/histidine kinase"/>
    <property type="match status" value="1"/>
</dbReference>
<dbReference type="GO" id="GO:0016301">
    <property type="term" value="F:kinase activity"/>
    <property type="evidence" value="ECO:0007669"/>
    <property type="project" value="UniProtKB-KW"/>
</dbReference>
<dbReference type="EC" id="2.7.13.3" evidence="2"/>
<evidence type="ECO:0000256" key="4">
    <source>
        <dbReference type="ARBA" id="ARBA00022679"/>
    </source>
</evidence>
<dbReference type="PANTHER" id="PTHR45453">
    <property type="entry name" value="PHOSPHATE REGULON SENSOR PROTEIN PHOR"/>
    <property type="match status" value="1"/>
</dbReference>
<sequence length="231" mass="25653">MMTDDALPVDFSFVLASSVHDMKNSVGMLLQTIEELSASTSPDNYDQAKQLSVLGYEAARINGELIQLLALYRVQNQRMLVQLEECYIDDVIHDQLARNDILFRSRNILVDVDCSEDICWYVDSELLGGVVNNVLVNAARYCESHIKIAAWIECDELHLAVADDGRGYPEFMLASPNAARDSVSFSDGSTNLGLLFAREIANLHRRGDRHGRIALKNAGLLKGGQIEVILP</sequence>
<dbReference type="InterPro" id="IPR005467">
    <property type="entry name" value="His_kinase_dom"/>
</dbReference>
<comment type="caution">
    <text evidence="8">The sequence shown here is derived from an EMBL/GenBank/DDBJ whole genome shotgun (WGS) entry which is preliminary data.</text>
</comment>
<dbReference type="Pfam" id="PF02518">
    <property type="entry name" value="HATPase_c"/>
    <property type="match status" value="1"/>
</dbReference>
<evidence type="ECO:0000256" key="2">
    <source>
        <dbReference type="ARBA" id="ARBA00012438"/>
    </source>
</evidence>
<evidence type="ECO:0000256" key="1">
    <source>
        <dbReference type="ARBA" id="ARBA00000085"/>
    </source>
</evidence>
<gene>
    <name evidence="8" type="ORF">SCD92_09890</name>
</gene>
<organism evidence="8 9">
    <name type="scientific">Gilvimarinus gilvus</name>
    <dbReference type="NCBI Taxonomy" id="3058038"/>
    <lineage>
        <taxon>Bacteria</taxon>
        <taxon>Pseudomonadati</taxon>
        <taxon>Pseudomonadota</taxon>
        <taxon>Gammaproteobacteria</taxon>
        <taxon>Cellvibrionales</taxon>
        <taxon>Cellvibrionaceae</taxon>
        <taxon>Gilvimarinus</taxon>
    </lineage>
</organism>
<dbReference type="PANTHER" id="PTHR45453:SF1">
    <property type="entry name" value="PHOSPHATE REGULON SENSOR PROTEIN PHOR"/>
    <property type="match status" value="1"/>
</dbReference>
<keyword evidence="4" id="KW-0808">Transferase</keyword>
<protein>
    <recommendedName>
        <fullName evidence="2">histidine kinase</fullName>
        <ecNumber evidence="2">2.7.13.3</ecNumber>
    </recommendedName>
</protein>
<dbReference type="InterPro" id="IPR003594">
    <property type="entry name" value="HATPase_dom"/>
</dbReference>
<dbReference type="Proteomes" id="UP001273505">
    <property type="component" value="Unassembled WGS sequence"/>
</dbReference>
<dbReference type="EMBL" id="JAXAFO010000014">
    <property type="protein sequence ID" value="MDX6849672.1"/>
    <property type="molecule type" value="Genomic_DNA"/>
</dbReference>
<proteinExistence type="predicted"/>
<evidence type="ECO:0000256" key="3">
    <source>
        <dbReference type="ARBA" id="ARBA00022553"/>
    </source>
</evidence>
<dbReference type="Gene3D" id="3.30.565.10">
    <property type="entry name" value="Histidine kinase-like ATPase, C-terminal domain"/>
    <property type="match status" value="1"/>
</dbReference>
<evidence type="ECO:0000256" key="5">
    <source>
        <dbReference type="ARBA" id="ARBA00022777"/>
    </source>
</evidence>
<feature type="domain" description="Histidine kinase" evidence="7">
    <location>
        <begin position="17"/>
        <end position="231"/>
    </location>
</feature>
<evidence type="ECO:0000259" key="7">
    <source>
        <dbReference type="PROSITE" id="PS50109"/>
    </source>
</evidence>
<keyword evidence="5 8" id="KW-0418">Kinase</keyword>
<keyword evidence="6" id="KW-0902">Two-component regulatory system</keyword>
<dbReference type="RefSeq" id="WP_302722597.1">
    <property type="nucleotide sequence ID" value="NZ_JAULRU010000569.1"/>
</dbReference>
<accession>A0ABU4RXP5</accession>
<comment type="catalytic activity">
    <reaction evidence="1">
        <text>ATP + protein L-histidine = ADP + protein N-phospho-L-histidine.</text>
        <dbReference type="EC" id="2.7.13.3"/>
    </reaction>
</comment>
<keyword evidence="3" id="KW-0597">Phosphoprotein</keyword>
<reference evidence="8 9" key="1">
    <citation type="submission" date="2023-11" db="EMBL/GenBank/DDBJ databases">
        <title>Gilvimarinus fulvus sp. nov., isolated from the surface of Kelp.</title>
        <authorList>
            <person name="Sun Y.Y."/>
            <person name="Gong Y."/>
            <person name="Du Z.J."/>
        </authorList>
    </citation>
    <scope>NUCLEOTIDE SEQUENCE [LARGE SCALE GENOMIC DNA]</scope>
    <source>
        <strain evidence="8 9">SDUM040013</strain>
    </source>
</reference>
<dbReference type="InterPro" id="IPR036890">
    <property type="entry name" value="HATPase_C_sf"/>
</dbReference>
<evidence type="ECO:0000313" key="9">
    <source>
        <dbReference type="Proteomes" id="UP001273505"/>
    </source>
</evidence>
<keyword evidence="9" id="KW-1185">Reference proteome</keyword>
<name>A0ABU4RXP5_9GAMM</name>
<evidence type="ECO:0000256" key="6">
    <source>
        <dbReference type="ARBA" id="ARBA00023012"/>
    </source>
</evidence>
<dbReference type="InterPro" id="IPR050351">
    <property type="entry name" value="BphY/WalK/GraS-like"/>
</dbReference>
<dbReference type="PROSITE" id="PS50109">
    <property type="entry name" value="HIS_KIN"/>
    <property type="match status" value="1"/>
</dbReference>
<evidence type="ECO:0000313" key="8">
    <source>
        <dbReference type="EMBL" id="MDX6849672.1"/>
    </source>
</evidence>